<dbReference type="GO" id="GO:0008270">
    <property type="term" value="F:zinc ion binding"/>
    <property type="evidence" value="ECO:0007669"/>
    <property type="project" value="UniProtKB-KW"/>
</dbReference>
<dbReference type="WBParaSite" id="HPBE_0000024801-mRNA-1">
    <property type="protein sequence ID" value="HPBE_0000024801-mRNA-1"/>
    <property type="gene ID" value="HPBE_0000024801"/>
</dbReference>
<gene>
    <name evidence="4" type="ORF">HPBE_LOCUS249</name>
</gene>
<feature type="domain" description="CCHC-type" evidence="3">
    <location>
        <begin position="56"/>
        <end position="71"/>
    </location>
</feature>
<dbReference type="EMBL" id="UZAH01000160">
    <property type="protein sequence ID" value="VDO18631.1"/>
    <property type="molecule type" value="Genomic_DNA"/>
</dbReference>
<accession>A0A3P7TCN4</accession>
<evidence type="ECO:0000313" key="5">
    <source>
        <dbReference type="Proteomes" id="UP000050761"/>
    </source>
</evidence>
<evidence type="ECO:0000259" key="3">
    <source>
        <dbReference type="PROSITE" id="PS50158"/>
    </source>
</evidence>
<reference evidence="6" key="2">
    <citation type="submission" date="2019-09" db="UniProtKB">
        <authorList>
            <consortium name="WormBaseParasite"/>
        </authorList>
    </citation>
    <scope>IDENTIFICATION</scope>
</reference>
<feature type="transmembrane region" description="Helical" evidence="2">
    <location>
        <begin position="181"/>
        <end position="202"/>
    </location>
</feature>
<keyword evidence="5" id="KW-1185">Reference proteome</keyword>
<reference evidence="4 5" key="1">
    <citation type="submission" date="2018-11" db="EMBL/GenBank/DDBJ databases">
        <authorList>
            <consortium name="Pathogen Informatics"/>
        </authorList>
    </citation>
    <scope>NUCLEOTIDE SEQUENCE [LARGE SCALE GENOMIC DNA]</scope>
</reference>
<evidence type="ECO:0000313" key="6">
    <source>
        <dbReference type="WBParaSite" id="HPBE_0000024801-mRNA-1"/>
    </source>
</evidence>
<dbReference type="Proteomes" id="UP000050761">
    <property type="component" value="Unassembled WGS sequence"/>
</dbReference>
<keyword evidence="2" id="KW-0812">Transmembrane</keyword>
<evidence type="ECO:0000256" key="2">
    <source>
        <dbReference type="SAM" id="Phobius"/>
    </source>
</evidence>
<keyword evidence="1" id="KW-0862">Zinc</keyword>
<dbReference type="OrthoDB" id="5871399at2759"/>
<protein>
    <submittedName>
        <fullName evidence="6">CCHC-type domain-containing protein</fullName>
    </submittedName>
</protein>
<accession>A0A183F2B0</accession>
<keyword evidence="1" id="KW-0479">Metal-binding</keyword>
<feature type="transmembrane region" description="Helical" evidence="2">
    <location>
        <begin position="154"/>
        <end position="175"/>
    </location>
</feature>
<keyword evidence="2" id="KW-0472">Membrane</keyword>
<keyword evidence="1" id="KW-0863">Zinc-finger</keyword>
<evidence type="ECO:0000313" key="4">
    <source>
        <dbReference type="EMBL" id="VDO18631.1"/>
    </source>
</evidence>
<organism evidence="5 6">
    <name type="scientific">Heligmosomoides polygyrus</name>
    <name type="common">Parasitic roundworm</name>
    <dbReference type="NCBI Taxonomy" id="6339"/>
    <lineage>
        <taxon>Eukaryota</taxon>
        <taxon>Metazoa</taxon>
        <taxon>Ecdysozoa</taxon>
        <taxon>Nematoda</taxon>
        <taxon>Chromadorea</taxon>
        <taxon>Rhabditida</taxon>
        <taxon>Rhabditina</taxon>
        <taxon>Rhabditomorpha</taxon>
        <taxon>Strongyloidea</taxon>
        <taxon>Heligmosomidae</taxon>
        <taxon>Heligmosomoides</taxon>
    </lineage>
</organism>
<dbReference type="PROSITE" id="PS50158">
    <property type="entry name" value="ZF_CCHC"/>
    <property type="match status" value="1"/>
</dbReference>
<proteinExistence type="predicted"/>
<sequence length="390" mass="44511">MRHLNNIIASQERYEDSTTLSDNFAVNNTSPQRKRTSRILMPVYARRKIARSYALCFNCLTVGHQQRDCERKMTDLWIVAFFPRTKTVDVLPSTAVLGEMVKEETRKVTWRDRVYNAKIVFAGDPMACEANAKHVTTDGTLNEKHHSRWIRDPHLSMVCLVFSQMIVLVIIIGVPPGKMGMHAYAIGAGIAITPIDIIGHILRVGITQLTLVNLFDEELTLHLTTKDILTLVQKPPQLSENDKAHIRKHAYDMPMCYTQKAVLPDLLIGIDNYWDILMLEAPVVLPSGMVLSHTRFGTVVSGIPVFQVRFNEHQAPIRQSSPPTEKNRNSDTEAQDRILTNFINTSKFIDGYLYVQFPWKEAHSKQQDNKQLAYCRIVNQYKKLRQSPQA</sequence>
<evidence type="ECO:0000256" key="1">
    <source>
        <dbReference type="PROSITE-ProRule" id="PRU00047"/>
    </source>
</evidence>
<dbReference type="GO" id="GO:0003676">
    <property type="term" value="F:nucleic acid binding"/>
    <property type="evidence" value="ECO:0007669"/>
    <property type="project" value="InterPro"/>
</dbReference>
<keyword evidence="2" id="KW-1133">Transmembrane helix</keyword>
<name>A0A183F2B0_HELPZ</name>
<dbReference type="InterPro" id="IPR001878">
    <property type="entry name" value="Znf_CCHC"/>
</dbReference>
<dbReference type="AlphaFoldDB" id="A0A183F2B0"/>